<dbReference type="EMBL" id="JAMQKB010000001">
    <property type="protein sequence ID" value="MDC3423243.1"/>
    <property type="molecule type" value="Genomic_DNA"/>
</dbReference>
<proteinExistence type="predicted"/>
<evidence type="ECO:0000313" key="1">
    <source>
        <dbReference type="EMBL" id="MDC3423243.1"/>
    </source>
</evidence>
<evidence type="ECO:0000313" key="2">
    <source>
        <dbReference type="Proteomes" id="UP001145050"/>
    </source>
</evidence>
<dbReference type="AlphaFoldDB" id="A0A9X3WR96"/>
<reference evidence="1" key="1">
    <citation type="submission" date="2022-06" db="EMBL/GenBank/DDBJ databases">
        <title>Aquibacillus sp. a new bacterium isolated from soil saline samples.</title>
        <authorList>
            <person name="Galisteo C."/>
            <person name="De La Haba R."/>
            <person name="Sanchez-Porro C."/>
            <person name="Ventosa A."/>
        </authorList>
    </citation>
    <scope>NUCLEOTIDE SEQUENCE</scope>
    <source>
        <strain evidence="1">3ASR75-11</strain>
    </source>
</reference>
<comment type="caution">
    <text evidence="1">The sequence shown here is derived from an EMBL/GenBank/DDBJ whole genome shotgun (WGS) entry which is preliminary data.</text>
</comment>
<name>A0A9X3WR96_9BACI</name>
<protein>
    <submittedName>
        <fullName evidence="1">Uncharacterized protein</fullName>
    </submittedName>
</protein>
<dbReference type="Gene3D" id="3.30.1780.10">
    <property type="entry name" value="ornithine cyclodeaminase, domain 1"/>
    <property type="match status" value="1"/>
</dbReference>
<keyword evidence="2" id="KW-1185">Reference proteome</keyword>
<sequence length="47" mass="5760">MTRLLFLNEQEILQTVSMKDMIDTVDESYRIYEEQPYLMPTRTKIQF</sequence>
<accession>A0A9X3WR96</accession>
<dbReference type="InterPro" id="IPR023401">
    <property type="entry name" value="ODC_N"/>
</dbReference>
<dbReference type="RefSeq" id="WP_272434913.1">
    <property type="nucleotide sequence ID" value="NZ_JAMQKB010000001.1"/>
</dbReference>
<gene>
    <name evidence="1" type="ORF">NC797_01810</name>
</gene>
<dbReference type="Proteomes" id="UP001145050">
    <property type="component" value="Unassembled WGS sequence"/>
</dbReference>
<organism evidence="1 2">
    <name type="scientific">Terrihalobacillus insolitus</name>
    <dbReference type="NCBI Taxonomy" id="2950438"/>
    <lineage>
        <taxon>Bacteria</taxon>
        <taxon>Bacillati</taxon>
        <taxon>Bacillota</taxon>
        <taxon>Bacilli</taxon>
        <taxon>Bacillales</taxon>
        <taxon>Bacillaceae</taxon>
        <taxon>Terrihalobacillus</taxon>
    </lineage>
</organism>